<dbReference type="InterPro" id="IPR036291">
    <property type="entry name" value="NAD(P)-bd_dom_sf"/>
</dbReference>
<organism evidence="3 4">
    <name type="scientific">Mucilaginibacter sabulilitoris</name>
    <dbReference type="NCBI Taxonomy" id="1173583"/>
    <lineage>
        <taxon>Bacteria</taxon>
        <taxon>Pseudomonadati</taxon>
        <taxon>Bacteroidota</taxon>
        <taxon>Sphingobacteriia</taxon>
        <taxon>Sphingobacteriales</taxon>
        <taxon>Sphingobacteriaceae</taxon>
        <taxon>Mucilaginibacter</taxon>
    </lineage>
</organism>
<name>A0ABZ0TY41_9SPHI</name>
<dbReference type="PRINTS" id="PR00080">
    <property type="entry name" value="SDRFAMILY"/>
</dbReference>
<evidence type="ECO:0000256" key="1">
    <source>
        <dbReference type="ARBA" id="ARBA00006484"/>
    </source>
</evidence>
<evidence type="ECO:0000313" key="3">
    <source>
        <dbReference type="EMBL" id="WPU96380.1"/>
    </source>
</evidence>
<proteinExistence type="inferred from homology"/>
<dbReference type="EMBL" id="CP139558">
    <property type="protein sequence ID" value="WPU96380.1"/>
    <property type="molecule type" value="Genomic_DNA"/>
</dbReference>
<dbReference type="Pfam" id="PF13561">
    <property type="entry name" value="adh_short_C2"/>
    <property type="match status" value="1"/>
</dbReference>
<gene>
    <name evidence="3" type="ORF">SNE25_12705</name>
</gene>
<protein>
    <submittedName>
        <fullName evidence="3">SDR family oxidoreductase</fullName>
        <ecNumber evidence="3">1.-.-.-</ecNumber>
    </submittedName>
</protein>
<keyword evidence="4" id="KW-1185">Reference proteome</keyword>
<keyword evidence="2 3" id="KW-0560">Oxidoreductase</keyword>
<evidence type="ECO:0000256" key="2">
    <source>
        <dbReference type="ARBA" id="ARBA00023002"/>
    </source>
</evidence>
<dbReference type="PANTHER" id="PTHR24321">
    <property type="entry name" value="DEHYDROGENASES, SHORT CHAIN"/>
    <property type="match status" value="1"/>
</dbReference>
<dbReference type="Proteomes" id="UP001324380">
    <property type="component" value="Chromosome"/>
</dbReference>
<dbReference type="SUPFAM" id="SSF51735">
    <property type="entry name" value="NAD(P)-binding Rossmann-fold domains"/>
    <property type="match status" value="1"/>
</dbReference>
<comment type="similarity">
    <text evidence="1">Belongs to the short-chain dehydrogenases/reductases (SDR) family.</text>
</comment>
<dbReference type="RefSeq" id="WP_321565477.1">
    <property type="nucleotide sequence ID" value="NZ_CP139558.1"/>
</dbReference>
<dbReference type="EC" id="1.-.-.-" evidence="3"/>
<sequence length="255" mass="26676">MTTQSFIGKTALVIGGTSGMGKATAQLLLINGAKVIIASKSQASVDAAIGELKAFGNVTGQQVNLTSPESVNEFIVLLEKENRIDYLVNSSGIFAPKPFLESTPEDYDAFLNINRGFYFITQAVAKKMKANGGGAIVNVGSYWAKQAVKGTPTAAYSMAKAALHSFTQHAAMELSDDHIRVNAIAPGVVETGVLDGIAGANAKDVYKGLNSIHPLGRNGQPVDVANTIVFLLSDEASWVTGAIWDIDGGMGAGRS</sequence>
<reference evidence="3 4" key="1">
    <citation type="submission" date="2023-11" db="EMBL/GenBank/DDBJ databases">
        <title>Analysis of the Genomes of Mucilaginibacter gossypii cycad 4 and M. sabulilitoris SNA2: microbes with the potential for plant growth promotion.</title>
        <authorList>
            <person name="Hirsch A.M."/>
            <person name="Humm E."/>
            <person name="Rubbi M."/>
            <person name="Del Vecchio G."/>
            <person name="Ha S.M."/>
            <person name="Pellegrini M."/>
            <person name="Gunsalus R.P."/>
        </authorList>
    </citation>
    <scope>NUCLEOTIDE SEQUENCE [LARGE SCALE GENOMIC DNA]</scope>
    <source>
        <strain evidence="3 4">SNA2</strain>
    </source>
</reference>
<dbReference type="CDD" id="cd05233">
    <property type="entry name" value="SDR_c"/>
    <property type="match status" value="1"/>
</dbReference>
<evidence type="ECO:0000313" key="4">
    <source>
        <dbReference type="Proteomes" id="UP001324380"/>
    </source>
</evidence>
<dbReference type="InterPro" id="IPR002347">
    <property type="entry name" value="SDR_fam"/>
</dbReference>
<dbReference type="PANTHER" id="PTHR24321:SF8">
    <property type="entry name" value="ESTRADIOL 17-BETA-DEHYDROGENASE 8-RELATED"/>
    <property type="match status" value="1"/>
</dbReference>
<accession>A0ABZ0TY41</accession>
<dbReference type="PRINTS" id="PR00081">
    <property type="entry name" value="GDHRDH"/>
</dbReference>
<dbReference type="Gene3D" id="3.40.50.720">
    <property type="entry name" value="NAD(P)-binding Rossmann-like Domain"/>
    <property type="match status" value="1"/>
</dbReference>
<dbReference type="GO" id="GO:0016491">
    <property type="term" value="F:oxidoreductase activity"/>
    <property type="evidence" value="ECO:0007669"/>
    <property type="project" value="UniProtKB-KW"/>
</dbReference>